<dbReference type="Gene3D" id="3.40.50.300">
    <property type="entry name" value="P-loop containing nucleotide triphosphate hydrolases"/>
    <property type="match status" value="1"/>
</dbReference>
<feature type="domain" description="ABC transmembrane type-1" evidence="13">
    <location>
        <begin position="44"/>
        <end position="315"/>
    </location>
</feature>
<dbReference type="PANTHER" id="PTHR43394">
    <property type="entry name" value="ATP-DEPENDENT PERMEASE MDL1, MITOCHONDRIAL"/>
    <property type="match status" value="1"/>
</dbReference>
<dbReference type="GO" id="GO:0016887">
    <property type="term" value="F:ATP hydrolysis activity"/>
    <property type="evidence" value="ECO:0007669"/>
    <property type="project" value="InterPro"/>
</dbReference>
<keyword evidence="6" id="KW-0547">Nucleotide-binding</keyword>
<dbReference type="SMART" id="SM00382">
    <property type="entry name" value="AAA"/>
    <property type="match status" value="1"/>
</dbReference>
<evidence type="ECO:0000256" key="9">
    <source>
        <dbReference type="ARBA" id="ARBA00023055"/>
    </source>
</evidence>
<dbReference type="FunFam" id="3.40.50.300:FF:000287">
    <property type="entry name" value="Multidrug ABC transporter ATP-binding protein"/>
    <property type="match status" value="1"/>
</dbReference>
<dbReference type="eggNOG" id="COG1132">
    <property type="taxonomic scope" value="Bacteria"/>
</dbReference>
<dbReference type="STRING" id="1034943.BN59_01641"/>
<name>A0A078KZX7_9GAMM</name>
<dbReference type="InterPro" id="IPR039421">
    <property type="entry name" value="Type_1_exporter"/>
</dbReference>
<dbReference type="AlphaFoldDB" id="A0A078KZX7"/>
<evidence type="ECO:0000256" key="11">
    <source>
        <dbReference type="SAM" id="Phobius"/>
    </source>
</evidence>
<evidence type="ECO:0000256" key="7">
    <source>
        <dbReference type="ARBA" id="ARBA00022840"/>
    </source>
</evidence>
<dbReference type="PROSITE" id="PS50929">
    <property type="entry name" value="ABC_TM1F"/>
    <property type="match status" value="1"/>
</dbReference>
<dbReference type="GO" id="GO:0015421">
    <property type="term" value="F:ABC-type oligopeptide transporter activity"/>
    <property type="evidence" value="ECO:0007669"/>
    <property type="project" value="TreeGrafter"/>
</dbReference>
<dbReference type="InterPro" id="IPR003593">
    <property type="entry name" value="AAA+_ATPase"/>
</dbReference>
<comment type="subcellular location">
    <subcellularLocation>
        <location evidence="1">Cell membrane</location>
        <topology evidence="1">Multi-pass membrane protein</topology>
    </subcellularLocation>
</comment>
<feature type="domain" description="ABC transporter" evidence="12">
    <location>
        <begin position="349"/>
        <end position="583"/>
    </location>
</feature>
<evidence type="ECO:0000313" key="14">
    <source>
        <dbReference type="EMBL" id="CDZ77358.1"/>
    </source>
</evidence>
<reference evidence="14 15" key="1">
    <citation type="submission" date="2014-06" db="EMBL/GenBank/DDBJ databases">
        <authorList>
            <person name="Urmite Genomes Urmite Genomes"/>
        </authorList>
    </citation>
    <scope>NUCLEOTIDE SEQUENCE [LARGE SCALE GENOMIC DNA]</scope>
</reference>
<evidence type="ECO:0000259" key="13">
    <source>
        <dbReference type="PROSITE" id="PS50929"/>
    </source>
</evidence>
<evidence type="ECO:0000256" key="2">
    <source>
        <dbReference type="ARBA" id="ARBA00022448"/>
    </source>
</evidence>
<dbReference type="GO" id="GO:0005524">
    <property type="term" value="F:ATP binding"/>
    <property type="evidence" value="ECO:0007669"/>
    <property type="project" value="UniProtKB-KW"/>
</dbReference>
<dbReference type="PANTHER" id="PTHR43394:SF1">
    <property type="entry name" value="ATP-BINDING CASSETTE SUB-FAMILY B MEMBER 10, MITOCHONDRIAL"/>
    <property type="match status" value="1"/>
</dbReference>
<dbReference type="SUPFAM" id="SSF90123">
    <property type="entry name" value="ABC transporter transmembrane region"/>
    <property type="match status" value="1"/>
</dbReference>
<evidence type="ECO:0000256" key="5">
    <source>
        <dbReference type="ARBA" id="ARBA00022692"/>
    </source>
</evidence>
<proteinExistence type="predicted"/>
<gene>
    <name evidence="14" type="ORF">BN59_01641</name>
</gene>
<evidence type="ECO:0000256" key="8">
    <source>
        <dbReference type="ARBA" id="ARBA00022989"/>
    </source>
</evidence>
<dbReference type="PROSITE" id="PS50893">
    <property type="entry name" value="ABC_TRANSPORTER_2"/>
    <property type="match status" value="1"/>
</dbReference>
<dbReference type="Pfam" id="PF00005">
    <property type="entry name" value="ABC_tran"/>
    <property type="match status" value="1"/>
</dbReference>
<keyword evidence="15" id="KW-1185">Reference proteome</keyword>
<sequence length="590" mass="66086">MPTTNDIAPKAKNKFWHFFLTMAKPYRWWFLGMFFVGLYASLHSVLQPYVLKVLLDRIAHSNNKNFLALCLNPALLLIFLGFLITLVWRFYNYIVLKSLPRMKADIIAVTTAYLREQSYAFFQDQLSGTLSAKISDLTSNIQNIANSWFNIAKQGLTISLSIVMVGLVNPYFSLIFAAISLVFIFLAYYCSNSIKPYAGAYAEAKTKNTGSIVDCFSNVLDMLLFARERYESAYLSQTTKDAVLQETKMQFKNMVNASLLGTFAWLLQGSSILLLVFLGNKGLITVGDFTLVFILSMTVIDQIWFLTENLLVIGEQTGTCERALETIFTEHLQRAHPPESVLNVKKGELKLNQVNFAYLANNLVIKDFSLHIPGGTKVGLVGYSGAGKSTIVQLITQLFDVSDGEILIDQQNISTINRKNLRENIAFIPQQPNLFHRSIFENILYGRVDASYQEVIEASKKAHAHEFIINLPKGYETIVGERGVKLSGGQRQRLAIARAILKDAPILILDEATSSLDSITEKLLQESLAIAMKSRTVIVIAHRLSTILSMDKIVVMDKGTIIEIGTHQELIARAGFYKDLWDSQSGHSAI</sequence>
<keyword evidence="7 14" id="KW-0067">ATP-binding</keyword>
<dbReference type="InterPro" id="IPR027417">
    <property type="entry name" value="P-loop_NTPase"/>
</dbReference>
<feature type="transmembrane region" description="Helical" evidence="11">
    <location>
        <begin position="171"/>
        <end position="190"/>
    </location>
</feature>
<evidence type="ECO:0000259" key="12">
    <source>
        <dbReference type="PROSITE" id="PS50893"/>
    </source>
</evidence>
<dbReference type="Proteomes" id="UP000044071">
    <property type="component" value="Unassembled WGS sequence"/>
</dbReference>
<organism evidence="14 15">
    <name type="scientific">Legionella massiliensis</name>
    <dbReference type="NCBI Taxonomy" id="1034943"/>
    <lineage>
        <taxon>Bacteria</taxon>
        <taxon>Pseudomonadati</taxon>
        <taxon>Pseudomonadota</taxon>
        <taxon>Gammaproteobacteria</taxon>
        <taxon>Legionellales</taxon>
        <taxon>Legionellaceae</taxon>
        <taxon>Legionella</taxon>
    </lineage>
</organism>
<keyword evidence="5 11" id="KW-0812">Transmembrane</keyword>
<feature type="transmembrane region" description="Helical" evidence="11">
    <location>
        <begin position="66"/>
        <end position="91"/>
    </location>
</feature>
<feature type="transmembrane region" description="Helical" evidence="11">
    <location>
        <begin position="257"/>
        <end position="278"/>
    </location>
</feature>
<feature type="transmembrane region" description="Helical" evidence="11">
    <location>
        <begin position="26"/>
        <end position="46"/>
    </location>
</feature>
<dbReference type="Pfam" id="PF00664">
    <property type="entry name" value="ABC_membrane"/>
    <property type="match status" value="1"/>
</dbReference>
<evidence type="ECO:0000256" key="3">
    <source>
        <dbReference type="ARBA" id="ARBA00022475"/>
    </source>
</evidence>
<keyword evidence="2" id="KW-0813">Transport</keyword>
<dbReference type="GO" id="GO:0005886">
    <property type="term" value="C:plasma membrane"/>
    <property type="evidence" value="ECO:0007669"/>
    <property type="project" value="UniProtKB-SubCell"/>
</dbReference>
<dbReference type="PROSITE" id="PS00211">
    <property type="entry name" value="ABC_TRANSPORTER_1"/>
    <property type="match status" value="1"/>
</dbReference>
<protein>
    <submittedName>
        <fullName evidence="14">Putative multidrug export ATP-binding/permease protein</fullName>
    </submittedName>
</protein>
<dbReference type="GO" id="GO:0006869">
    <property type="term" value="P:lipid transport"/>
    <property type="evidence" value="ECO:0007669"/>
    <property type="project" value="UniProtKB-KW"/>
</dbReference>
<feature type="transmembrane region" description="Helical" evidence="11">
    <location>
        <begin position="284"/>
        <end position="306"/>
    </location>
</feature>
<evidence type="ECO:0000256" key="1">
    <source>
        <dbReference type="ARBA" id="ARBA00004651"/>
    </source>
</evidence>
<dbReference type="InterPro" id="IPR036640">
    <property type="entry name" value="ABC1_TM_sf"/>
</dbReference>
<keyword evidence="3" id="KW-1003">Cell membrane</keyword>
<accession>A0A078KZX7</accession>
<dbReference type="InterPro" id="IPR003439">
    <property type="entry name" value="ABC_transporter-like_ATP-bd"/>
</dbReference>
<dbReference type="InterPro" id="IPR011527">
    <property type="entry name" value="ABC1_TM_dom"/>
</dbReference>
<keyword evidence="8 11" id="KW-1133">Transmembrane helix</keyword>
<keyword evidence="10 11" id="KW-0472">Membrane</keyword>
<keyword evidence="9" id="KW-0445">Lipid transport</keyword>
<evidence type="ECO:0000256" key="6">
    <source>
        <dbReference type="ARBA" id="ARBA00022741"/>
    </source>
</evidence>
<evidence type="ECO:0000256" key="10">
    <source>
        <dbReference type="ARBA" id="ARBA00023136"/>
    </source>
</evidence>
<evidence type="ECO:0000313" key="15">
    <source>
        <dbReference type="Proteomes" id="UP000044071"/>
    </source>
</evidence>
<dbReference type="EMBL" id="CCSB01000002">
    <property type="protein sequence ID" value="CDZ77358.1"/>
    <property type="molecule type" value="Genomic_DNA"/>
</dbReference>
<dbReference type="SUPFAM" id="SSF52540">
    <property type="entry name" value="P-loop containing nucleoside triphosphate hydrolases"/>
    <property type="match status" value="1"/>
</dbReference>
<dbReference type="Gene3D" id="1.20.1560.10">
    <property type="entry name" value="ABC transporter type 1, transmembrane domain"/>
    <property type="match status" value="1"/>
</dbReference>
<evidence type="ECO:0000256" key="4">
    <source>
        <dbReference type="ARBA" id="ARBA00022519"/>
    </source>
</evidence>
<keyword evidence="4" id="KW-0997">Cell inner membrane</keyword>
<dbReference type="InterPro" id="IPR017871">
    <property type="entry name" value="ABC_transporter-like_CS"/>
</dbReference>
<dbReference type="RefSeq" id="WP_245614255.1">
    <property type="nucleotide sequence ID" value="NZ_CCVW01000002.1"/>
</dbReference>